<dbReference type="SUPFAM" id="SSF52833">
    <property type="entry name" value="Thioredoxin-like"/>
    <property type="match status" value="1"/>
</dbReference>
<gene>
    <name evidence="1" type="ORF">DSLASN_16030</name>
</gene>
<dbReference type="RefSeq" id="WP_236892328.1">
    <property type="nucleotide sequence ID" value="NZ_AP024488.1"/>
</dbReference>
<evidence type="ECO:0000313" key="1">
    <source>
        <dbReference type="EMBL" id="BCS95971.1"/>
    </source>
</evidence>
<evidence type="ECO:0000313" key="2">
    <source>
        <dbReference type="Proteomes" id="UP001320148"/>
    </source>
</evidence>
<proteinExistence type="predicted"/>
<dbReference type="Proteomes" id="UP001320148">
    <property type="component" value="Chromosome"/>
</dbReference>
<keyword evidence="2" id="KW-1185">Reference proteome</keyword>
<protein>
    <submittedName>
        <fullName evidence="1">(2Fe-2S) ferredoxin</fullName>
    </submittedName>
</protein>
<dbReference type="EMBL" id="AP024488">
    <property type="protein sequence ID" value="BCS95971.1"/>
    <property type="molecule type" value="Genomic_DNA"/>
</dbReference>
<accession>A0ABM7PFF4</accession>
<dbReference type="InterPro" id="IPR036249">
    <property type="entry name" value="Thioredoxin-like_sf"/>
</dbReference>
<name>A0ABM7PFF4_9BACT</name>
<dbReference type="CDD" id="cd02980">
    <property type="entry name" value="TRX_Fd_family"/>
    <property type="match status" value="1"/>
</dbReference>
<reference evidence="1 2" key="1">
    <citation type="submission" date="2021-02" db="EMBL/GenBank/DDBJ databases">
        <title>Complete genome of Desulfoluna sp. strain ASN36.</title>
        <authorList>
            <person name="Takahashi A."/>
            <person name="Kojima H."/>
            <person name="Fukui M."/>
        </authorList>
    </citation>
    <scope>NUCLEOTIDE SEQUENCE [LARGE SCALE GENOMIC DNA]</scope>
    <source>
        <strain evidence="1 2">ASN36</strain>
    </source>
</reference>
<sequence>MENPKHHIFVCASYRVSGEPQGICHKKGSVSLLQYLEEEILDRGMCDVLLSSTGCLKQCDQGPVLVVYPENHWYGGVDSEEAIDAILDALEEGTVAEEFLISEAVEA</sequence>
<organism evidence="1 2">
    <name type="scientific">Desulfoluna limicola</name>
    <dbReference type="NCBI Taxonomy" id="2810562"/>
    <lineage>
        <taxon>Bacteria</taxon>
        <taxon>Pseudomonadati</taxon>
        <taxon>Thermodesulfobacteriota</taxon>
        <taxon>Desulfobacteria</taxon>
        <taxon>Desulfobacterales</taxon>
        <taxon>Desulfolunaceae</taxon>
        <taxon>Desulfoluna</taxon>
    </lineage>
</organism>
<dbReference type="Gene3D" id="3.40.30.10">
    <property type="entry name" value="Glutaredoxin"/>
    <property type="match status" value="1"/>
</dbReference>